<evidence type="ECO:0000313" key="3">
    <source>
        <dbReference type="Proteomes" id="UP000287651"/>
    </source>
</evidence>
<feature type="region of interest" description="Disordered" evidence="1">
    <location>
        <begin position="1"/>
        <end position="48"/>
    </location>
</feature>
<evidence type="ECO:0000313" key="2">
    <source>
        <dbReference type="EMBL" id="RRT54742.1"/>
    </source>
</evidence>
<protein>
    <submittedName>
        <fullName evidence="2">Uncharacterized protein</fullName>
    </submittedName>
</protein>
<organism evidence="2 3">
    <name type="scientific">Ensete ventricosum</name>
    <name type="common">Abyssinian banana</name>
    <name type="synonym">Musa ensete</name>
    <dbReference type="NCBI Taxonomy" id="4639"/>
    <lineage>
        <taxon>Eukaryota</taxon>
        <taxon>Viridiplantae</taxon>
        <taxon>Streptophyta</taxon>
        <taxon>Embryophyta</taxon>
        <taxon>Tracheophyta</taxon>
        <taxon>Spermatophyta</taxon>
        <taxon>Magnoliopsida</taxon>
        <taxon>Liliopsida</taxon>
        <taxon>Zingiberales</taxon>
        <taxon>Musaceae</taxon>
        <taxon>Ensete</taxon>
    </lineage>
</organism>
<sequence>MTSNVGVALSVPAETGSSLAARRGGAQFRTERRATRDGLDAVSIDHPDISRPRMESDLTRLGWQRIRNMIEPINIRDPIG</sequence>
<evidence type="ECO:0000256" key="1">
    <source>
        <dbReference type="SAM" id="MobiDB-lite"/>
    </source>
</evidence>
<proteinExistence type="predicted"/>
<dbReference type="EMBL" id="AMZH03010446">
    <property type="protein sequence ID" value="RRT54742.1"/>
    <property type="molecule type" value="Genomic_DNA"/>
</dbReference>
<feature type="compositionally biased region" description="Basic and acidic residues" evidence="1">
    <location>
        <begin position="29"/>
        <end position="48"/>
    </location>
</feature>
<accession>A0A426YSP9</accession>
<name>A0A426YSP9_ENSVE</name>
<dbReference type="AlphaFoldDB" id="A0A426YSP9"/>
<reference evidence="2 3" key="1">
    <citation type="journal article" date="2014" name="Agronomy (Basel)">
        <title>A Draft Genome Sequence for Ensete ventricosum, the Drought-Tolerant Tree Against Hunger.</title>
        <authorList>
            <person name="Harrison J."/>
            <person name="Moore K.A."/>
            <person name="Paszkiewicz K."/>
            <person name="Jones T."/>
            <person name="Grant M."/>
            <person name="Ambacheew D."/>
            <person name="Muzemil S."/>
            <person name="Studholme D.J."/>
        </authorList>
    </citation>
    <scope>NUCLEOTIDE SEQUENCE [LARGE SCALE GENOMIC DNA]</scope>
</reference>
<comment type="caution">
    <text evidence="2">The sequence shown here is derived from an EMBL/GenBank/DDBJ whole genome shotgun (WGS) entry which is preliminary data.</text>
</comment>
<dbReference type="Proteomes" id="UP000287651">
    <property type="component" value="Unassembled WGS sequence"/>
</dbReference>
<gene>
    <name evidence="2" type="ORF">B296_00048952</name>
</gene>